<name>A0A7T0KFD8_9CORY</name>
<dbReference type="PROSITE" id="PS50995">
    <property type="entry name" value="HTH_MARR_2"/>
    <property type="match status" value="1"/>
</dbReference>
<dbReference type="AlphaFoldDB" id="A0A7T0KFD8"/>
<dbReference type="KEGG" id="cliz:G7Y31_09010"/>
<dbReference type="InterPro" id="IPR039422">
    <property type="entry name" value="MarR/SlyA-like"/>
</dbReference>
<dbReference type="Proteomes" id="UP000594681">
    <property type="component" value="Chromosome"/>
</dbReference>
<dbReference type="SUPFAM" id="SSF46785">
    <property type="entry name" value="Winged helix' DNA-binding domain"/>
    <property type="match status" value="1"/>
</dbReference>
<sequence length="163" mass="18283">MTRTSQLSDHPQQLRYLILALQRQGNRQLNAAFAHLGLTAAQAEALEIIHTYGPLSTKEVGAYLVCEPGSPSRLLATLASKGLTVRSNSDNDKRTTMHSLSPAGKKAAREILSIQQDFHRQLSLDVHHMESSHPNDFLRQLTELVQERDLRQSLSNRFPELFS</sequence>
<dbReference type="GO" id="GO:0003700">
    <property type="term" value="F:DNA-binding transcription factor activity"/>
    <property type="evidence" value="ECO:0007669"/>
    <property type="project" value="InterPro"/>
</dbReference>
<dbReference type="RefSeq" id="WP_165009526.1">
    <property type="nucleotide sequence ID" value="NZ_CP064954.1"/>
</dbReference>
<feature type="domain" description="HTH marR-type" evidence="1">
    <location>
        <begin position="11"/>
        <end position="143"/>
    </location>
</feature>
<keyword evidence="3" id="KW-1185">Reference proteome</keyword>
<dbReference type="InterPro" id="IPR000835">
    <property type="entry name" value="HTH_MarR-typ"/>
</dbReference>
<evidence type="ECO:0000313" key="3">
    <source>
        <dbReference type="Proteomes" id="UP000594681"/>
    </source>
</evidence>
<dbReference type="GO" id="GO:0006950">
    <property type="term" value="P:response to stress"/>
    <property type="evidence" value="ECO:0007669"/>
    <property type="project" value="TreeGrafter"/>
</dbReference>
<dbReference type="PANTHER" id="PTHR33164:SF43">
    <property type="entry name" value="HTH-TYPE TRANSCRIPTIONAL REPRESSOR YETL"/>
    <property type="match status" value="1"/>
</dbReference>
<protein>
    <submittedName>
        <fullName evidence="2">MarR family transcriptional regulator</fullName>
    </submittedName>
</protein>
<dbReference type="PANTHER" id="PTHR33164">
    <property type="entry name" value="TRANSCRIPTIONAL REGULATOR, MARR FAMILY"/>
    <property type="match status" value="1"/>
</dbReference>
<dbReference type="InterPro" id="IPR036388">
    <property type="entry name" value="WH-like_DNA-bd_sf"/>
</dbReference>
<accession>A0A7T0KFD8</accession>
<gene>
    <name evidence="2" type="ORF">G7Y31_09010</name>
</gene>
<dbReference type="SMART" id="SM00347">
    <property type="entry name" value="HTH_MARR"/>
    <property type="match status" value="1"/>
</dbReference>
<reference evidence="2 3" key="1">
    <citation type="submission" date="2020-11" db="EMBL/GenBank/DDBJ databases">
        <title>Corynebacterium sp. ZJ-599.</title>
        <authorList>
            <person name="Zhou J."/>
        </authorList>
    </citation>
    <scope>NUCLEOTIDE SEQUENCE [LARGE SCALE GENOMIC DNA]</scope>
    <source>
        <strain evidence="2 3">ZJ-599</strain>
    </source>
</reference>
<evidence type="ECO:0000259" key="1">
    <source>
        <dbReference type="PROSITE" id="PS50995"/>
    </source>
</evidence>
<dbReference type="Pfam" id="PF13463">
    <property type="entry name" value="HTH_27"/>
    <property type="match status" value="1"/>
</dbReference>
<proteinExistence type="predicted"/>
<organism evidence="2 3">
    <name type="scientific">Corynebacterium lizhenjunii</name>
    <dbReference type="NCBI Taxonomy" id="2709394"/>
    <lineage>
        <taxon>Bacteria</taxon>
        <taxon>Bacillati</taxon>
        <taxon>Actinomycetota</taxon>
        <taxon>Actinomycetes</taxon>
        <taxon>Mycobacteriales</taxon>
        <taxon>Corynebacteriaceae</taxon>
        <taxon>Corynebacterium</taxon>
    </lineage>
</organism>
<evidence type="ECO:0000313" key="2">
    <source>
        <dbReference type="EMBL" id="QPK78678.1"/>
    </source>
</evidence>
<dbReference type="Gene3D" id="1.10.10.10">
    <property type="entry name" value="Winged helix-like DNA-binding domain superfamily/Winged helix DNA-binding domain"/>
    <property type="match status" value="1"/>
</dbReference>
<dbReference type="InterPro" id="IPR036390">
    <property type="entry name" value="WH_DNA-bd_sf"/>
</dbReference>
<dbReference type="EMBL" id="CP064954">
    <property type="protein sequence ID" value="QPK78678.1"/>
    <property type="molecule type" value="Genomic_DNA"/>
</dbReference>